<dbReference type="AlphaFoldDB" id="A0A2U9ACP7"/>
<dbReference type="Gene3D" id="2.40.50.60">
    <property type="entry name" value="Antifungal protein domain"/>
    <property type="match status" value="1"/>
</dbReference>
<reference evidence="4" key="3">
    <citation type="submission" date="2018-02" db="EMBL/GenBank/DDBJ databases">
        <authorList>
            <person name="Cohen D.B."/>
            <person name="Kent A.D."/>
        </authorList>
    </citation>
    <scope>NUCLEOTIDE SEQUENCE</scope>
</reference>
<reference evidence="4" key="2">
    <citation type="journal article" date="2017" name="Sci. Rep.">
        <title>The Epichloe festucae antifungal protein has activity against the plant pathogen Sclerotinia homoeocarpa, the causal agent of dollar spot disease.</title>
        <authorList>
            <person name="Tian Z."/>
            <person name="Wang R."/>
            <person name="Ambrose K.V."/>
            <person name="Clarke B.B."/>
            <person name="Belanger F.C."/>
        </authorList>
    </citation>
    <scope>NUCLEOTIDE SEQUENCE</scope>
</reference>
<evidence type="ECO:0000256" key="1">
    <source>
        <dbReference type="ARBA" id="ARBA00022529"/>
    </source>
</evidence>
<feature type="signal peptide" evidence="3">
    <location>
        <begin position="1"/>
        <end position="18"/>
    </location>
</feature>
<reference evidence="4" key="1">
    <citation type="journal article" date="2012" name="PLoS ONE">
        <title>SOLiD-SAGE of endophyte-infected red fescue reveals numerous effects on host transcriptome and an abundance of highly expressed fungal secreted proteins.</title>
        <authorList>
            <person name="Ambrose K.V."/>
            <person name="Belanger F.C."/>
        </authorList>
    </citation>
    <scope>NUCLEOTIDE SEQUENCE</scope>
</reference>
<evidence type="ECO:0000313" key="4">
    <source>
        <dbReference type="EMBL" id="AWO72254.1"/>
    </source>
</evidence>
<keyword evidence="2" id="KW-0295">Fungicide</keyword>
<name>A0A2U9ACP7_9HYPO</name>
<dbReference type="InterPro" id="IPR022706">
    <property type="entry name" value="Antifungal_prot"/>
</dbReference>
<evidence type="ECO:0000256" key="2">
    <source>
        <dbReference type="ARBA" id="ARBA00022577"/>
    </source>
</evidence>
<keyword evidence="3" id="KW-0732">Signal</keyword>
<dbReference type="GO" id="GO:0050832">
    <property type="term" value="P:defense response to fungus"/>
    <property type="evidence" value="ECO:0007669"/>
    <property type="project" value="UniProtKB-KW"/>
</dbReference>
<evidence type="ECO:0000256" key="3">
    <source>
        <dbReference type="SAM" id="SignalP"/>
    </source>
</evidence>
<dbReference type="Pfam" id="PF11402">
    <property type="entry name" value="Antifungal_prot"/>
    <property type="match status" value="1"/>
</dbReference>
<accession>A0A2U9ACP7</accession>
<feature type="chain" id="PRO_5016122799" evidence="3">
    <location>
        <begin position="19"/>
        <end position="92"/>
    </location>
</feature>
<protein>
    <submittedName>
        <fullName evidence="4">Antifungal protein</fullName>
    </submittedName>
</protein>
<dbReference type="GO" id="GO:0031640">
    <property type="term" value="P:killing of cells of another organism"/>
    <property type="evidence" value="ECO:0007669"/>
    <property type="project" value="UniProtKB-KW"/>
</dbReference>
<dbReference type="SUPFAM" id="SSF57598">
    <property type="entry name" value="Antifungal protein (AGAFP)"/>
    <property type="match status" value="1"/>
</dbReference>
<dbReference type="InterPro" id="IPR023112">
    <property type="entry name" value="Antifungal-protein_dom_sf"/>
</dbReference>
<proteinExistence type="evidence at transcript level"/>
<organism evidence="4">
    <name type="scientific">Epichloe festucae</name>
    <dbReference type="NCBI Taxonomy" id="35717"/>
    <lineage>
        <taxon>Eukaryota</taxon>
        <taxon>Fungi</taxon>
        <taxon>Dikarya</taxon>
        <taxon>Ascomycota</taxon>
        <taxon>Pezizomycotina</taxon>
        <taxon>Sordariomycetes</taxon>
        <taxon>Hypocreomycetidae</taxon>
        <taxon>Hypocreales</taxon>
        <taxon>Clavicipitaceae</taxon>
        <taxon>Epichloe</taxon>
    </lineage>
</organism>
<keyword evidence="1" id="KW-0929">Antimicrobial</keyword>
<sequence>MQITVVAVFLLSAMGGVATPINSRINPVDARAETGILITYEGTCSRAKNECKYKNQNNKDTFVKCPSFANKKCTKDNAKCSFDSYSRAVTCH</sequence>
<dbReference type="EMBL" id="MG925781">
    <property type="protein sequence ID" value="AWO72254.1"/>
    <property type="molecule type" value="mRNA"/>
</dbReference>